<dbReference type="Pfam" id="PF04011">
    <property type="entry name" value="LemA"/>
    <property type="match status" value="1"/>
</dbReference>
<keyword evidence="4" id="KW-1133">Transmembrane helix</keyword>
<dbReference type="InterPro" id="IPR023353">
    <property type="entry name" value="LemA-like_dom_sf"/>
</dbReference>
<proteinExistence type="inferred from homology"/>
<accession>A0A556N2E8</accession>
<dbReference type="Proteomes" id="UP000316008">
    <property type="component" value="Unassembled WGS sequence"/>
</dbReference>
<comment type="similarity">
    <text evidence="2">Belongs to the LemA family.</text>
</comment>
<sequence length="174" mass="20235">MIFLLTGGALLFAVLLIFLILRNQLIRSRNLVDAAFADMDVQLLKRHELIPKLVQIAAGYAKHEAVLLEELAEKRTGIWDKDDQFPQILTKINAIKEAYPDLKADQTFEKLLFQITETQNHLLYSRQFYNGTVEAYNSLQEKIPYSWFAKSNQHTKRNYVQAKSEQHEIPKYPI</sequence>
<protein>
    <submittedName>
        <fullName evidence="6">LemA family protein</fullName>
    </submittedName>
</protein>
<evidence type="ECO:0000313" key="7">
    <source>
        <dbReference type="Proteomes" id="UP000316008"/>
    </source>
</evidence>
<evidence type="ECO:0000256" key="4">
    <source>
        <dbReference type="ARBA" id="ARBA00022989"/>
    </source>
</evidence>
<keyword evidence="3" id="KW-0812">Transmembrane</keyword>
<gene>
    <name evidence="6" type="ORF">FO442_04210</name>
</gene>
<dbReference type="PANTHER" id="PTHR34478:SF2">
    <property type="entry name" value="MEMBRANE PROTEIN"/>
    <property type="match status" value="1"/>
</dbReference>
<evidence type="ECO:0000313" key="6">
    <source>
        <dbReference type="EMBL" id="TSJ46367.1"/>
    </source>
</evidence>
<dbReference type="SUPFAM" id="SSF140478">
    <property type="entry name" value="LemA-like"/>
    <property type="match status" value="1"/>
</dbReference>
<evidence type="ECO:0000256" key="2">
    <source>
        <dbReference type="ARBA" id="ARBA00008854"/>
    </source>
</evidence>
<name>A0A556N2E8_9FLAO</name>
<evidence type="ECO:0000256" key="3">
    <source>
        <dbReference type="ARBA" id="ARBA00022692"/>
    </source>
</evidence>
<organism evidence="6 7">
    <name type="scientific">Fluviicola chungangensis</name>
    <dbReference type="NCBI Taxonomy" id="2597671"/>
    <lineage>
        <taxon>Bacteria</taxon>
        <taxon>Pseudomonadati</taxon>
        <taxon>Bacteroidota</taxon>
        <taxon>Flavobacteriia</taxon>
        <taxon>Flavobacteriales</taxon>
        <taxon>Crocinitomicaceae</taxon>
        <taxon>Fluviicola</taxon>
    </lineage>
</organism>
<evidence type="ECO:0000256" key="5">
    <source>
        <dbReference type="ARBA" id="ARBA00023136"/>
    </source>
</evidence>
<dbReference type="OrthoDB" id="9804152at2"/>
<comment type="subcellular location">
    <subcellularLocation>
        <location evidence="1">Membrane</location>
        <topology evidence="1">Single-pass membrane protein</topology>
    </subcellularLocation>
</comment>
<dbReference type="RefSeq" id="WP_144331904.1">
    <property type="nucleotide sequence ID" value="NZ_VLPL01000002.1"/>
</dbReference>
<keyword evidence="5" id="KW-0472">Membrane</keyword>
<dbReference type="Gene3D" id="1.20.1440.20">
    <property type="entry name" value="LemA-like domain"/>
    <property type="match status" value="1"/>
</dbReference>
<dbReference type="EMBL" id="VLPL01000002">
    <property type="protein sequence ID" value="TSJ46367.1"/>
    <property type="molecule type" value="Genomic_DNA"/>
</dbReference>
<evidence type="ECO:0000256" key="1">
    <source>
        <dbReference type="ARBA" id="ARBA00004167"/>
    </source>
</evidence>
<dbReference type="AlphaFoldDB" id="A0A556N2E8"/>
<reference evidence="6 7" key="1">
    <citation type="submission" date="2019-07" db="EMBL/GenBank/DDBJ databases">
        <authorList>
            <person name="Huq M.A."/>
        </authorList>
    </citation>
    <scope>NUCLEOTIDE SEQUENCE [LARGE SCALE GENOMIC DNA]</scope>
    <source>
        <strain evidence="6 7">MAH-3</strain>
    </source>
</reference>
<dbReference type="InterPro" id="IPR007156">
    <property type="entry name" value="MamQ_LemA"/>
</dbReference>
<comment type="caution">
    <text evidence="6">The sequence shown here is derived from an EMBL/GenBank/DDBJ whole genome shotgun (WGS) entry which is preliminary data.</text>
</comment>
<dbReference type="GO" id="GO:0016020">
    <property type="term" value="C:membrane"/>
    <property type="evidence" value="ECO:0007669"/>
    <property type="project" value="UniProtKB-SubCell"/>
</dbReference>
<dbReference type="PANTHER" id="PTHR34478">
    <property type="entry name" value="PROTEIN LEMA"/>
    <property type="match status" value="1"/>
</dbReference>
<keyword evidence="7" id="KW-1185">Reference proteome</keyword>